<proteinExistence type="predicted"/>
<organism evidence="1 2">
    <name type="scientific">Acinetobacter gerneri DSM 14967 = CIP 107464 = MTCC 9824</name>
    <dbReference type="NCBI Taxonomy" id="1120926"/>
    <lineage>
        <taxon>Bacteria</taxon>
        <taxon>Pseudomonadati</taxon>
        <taxon>Pseudomonadota</taxon>
        <taxon>Gammaproteobacteria</taxon>
        <taxon>Moraxellales</taxon>
        <taxon>Moraxellaceae</taxon>
        <taxon>Acinetobacter</taxon>
    </lineage>
</organism>
<dbReference type="AlphaFoldDB" id="N8ZND2"/>
<dbReference type="InterPro" id="IPR050275">
    <property type="entry name" value="PGM_Phosphatase"/>
</dbReference>
<dbReference type="PANTHER" id="PTHR48100">
    <property type="entry name" value="BROAD-SPECIFICITY PHOSPHATASE YOR283W-RELATED"/>
    <property type="match status" value="1"/>
</dbReference>
<dbReference type="GeneID" id="84207978"/>
<evidence type="ECO:0008006" key="3">
    <source>
        <dbReference type="Google" id="ProtNLM"/>
    </source>
</evidence>
<dbReference type="RefSeq" id="WP_004855233.1">
    <property type="nucleotide sequence ID" value="NZ_ASYY01000047.1"/>
</dbReference>
<dbReference type="eggNOG" id="COG0406">
    <property type="taxonomic scope" value="Bacteria"/>
</dbReference>
<dbReference type="OrthoDB" id="9082843at2"/>
<comment type="caution">
    <text evidence="1">The sequence shown here is derived from an EMBL/GenBank/DDBJ whole genome shotgun (WGS) entry which is preliminary data.</text>
</comment>
<protein>
    <recommendedName>
        <fullName evidence="3">Histidine phosphatase family protein</fullName>
    </recommendedName>
</protein>
<dbReference type="SUPFAM" id="SSF53254">
    <property type="entry name" value="Phosphoglycerate mutase-like"/>
    <property type="match status" value="1"/>
</dbReference>
<dbReference type="EMBL" id="APPN01000046">
    <property type="protein sequence ID" value="ENV35264.1"/>
    <property type="molecule type" value="Genomic_DNA"/>
</dbReference>
<evidence type="ECO:0000313" key="2">
    <source>
        <dbReference type="Proteomes" id="UP000013117"/>
    </source>
</evidence>
<dbReference type="Proteomes" id="UP000013117">
    <property type="component" value="Unassembled WGS sequence"/>
</dbReference>
<dbReference type="GO" id="GO:0016791">
    <property type="term" value="F:phosphatase activity"/>
    <property type="evidence" value="ECO:0007669"/>
    <property type="project" value="TreeGrafter"/>
</dbReference>
<dbReference type="SMART" id="SM00855">
    <property type="entry name" value="PGAM"/>
    <property type="match status" value="1"/>
</dbReference>
<dbReference type="InterPro" id="IPR013078">
    <property type="entry name" value="His_Pase_superF_clade-1"/>
</dbReference>
<dbReference type="STRING" id="202952.GCA_000747725_03866"/>
<dbReference type="CDD" id="cd07067">
    <property type="entry name" value="HP_PGM_like"/>
    <property type="match status" value="1"/>
</dbReference>
<name>N8ZND2_9GAMM</name>
<accession>N8ZND2</accession>
<sequence length="192" mass="22187">MAIYLIRHAQSLGNVNGRTESHASIPLTDLGHQQAQKLTELLPKADRVFISAFIRTRLTAEPILQRDHLSAEILDIQEFSYLSDIRCKNTTLEERKPWVDAYWQSAEVDLVTSDGAESFAAFYQRVEALIECLDGLKAEYQNQNLLVFSHGQFLQLFKMITEQKRELSSELMRDFRYAILNHQIGNAEFFIY</sequence>
<evidence type="ECO:0000313" key="1">
    <source>
        <dbReference type="EMBL" id="ENV35264.1"/>
    </source>
</evidence>
<reference evidence="1 2" key="1">
    <citation type="submission" date="2013-02" db="EMBL/GenBank/DDBJ databases">
        <title>The Genome Sequence of Acinetobacter gerneri CIP 107464.</title>
        <authorList>
            <consortium name="The Broad Institute Genome Sequencing Platform"/>
            <consortium name="The Broad Institute Genome Sequencing Center for Infectious Disease"/>
            <person name="Cerqueira G."/>
            <person name="Feldgarden M."/>
            <person name="Courvalin P."/>
            <person name="Perichon B."/>
            <person name="Grillot-Courvalin C."/>
            <person name="Clermont D."/>
            <person name="Rocha E."/>
            <person name="Yoon E.-J."/>
            <person name="Nemec A."/>
            <person name="Walker B."/>
            <person name="Young S.K."/>
            <person name="Zeng Q."/>
            <person name="Gargeya S."/>
            <person name="Fitzgerald M."/>
            <person name="Haas B."/>
            <person name="Abouelleil A."/>
            <person name="Alvarado L."/>
            <person name="Arachchi H.M."/>
            <person name="Berlin A.M."/>
            <person name="Chapman S.B."/>
            <person name="Dewar J."/>
            <person name="Goldberg J."/>
            <person name="Griggs A."/>
            <person name="Gujja S."/>
            <person name="Hansen M."/>
            <person name="Howarth C."/>
            <person name="Imamovic A."/>
            <person name="Larimer J."/>
            <person name="McCowan C."/>
            <person name="Murphy C."/>
            <person name="Neiman D."/>
            <person name="Pearson M."/>
            <person name="Priest M."/>
            <person name="Roberts A."/>
            <person name="Saif S."/>
            <person name="Shea T."/>
            <person name="Sisk P."/>
            <person name="Sykes S."/>
            <person name="Wortman J."/>
            <person name="Nusbaum C."/>
            <person name="Birren B."/>
        </authorList>
    </citation>
    <scope>NUCLEOTIDE SEQUENCE [LARGE SCALE GENOMIC DNA]</scope>
    <source>
        <strain evidence="1 2">CIP 107464</strain>
    </source>
</reference>
<dbReference type="Pfam" id="PF00300">
    <property type="entry name" value="His_Phos_1"/>
    <property type="match status" value="1"/>
</dbReference>
<gene>
    <name evidence="1" type="ORF">F960_00562</name>
</gene>
<dbReference type="PATRIC" id="fig|1120926.3.peg.529"/>
<keyword evidence="2" id="KW-1185">Reference proteome</keyword>
<dbReference type="InterPro" id="IPR029033">
    <property type="entry name" value="His_PPase_superfam"/>
</dbReference>
<dbReference type="Gene3D" id="3.40.50.1240">
    <property type="entry name" value="Phosphoglycerate mutase-like"/>
    <property type="match status" value="1"/>
</dbReference>
<dbReference type="HOGENOM" id="CLU_096452_1_0_6"/>